<gene>
    <name evidence="2" type="ORF">SAMN05192533_1333</name>
</gene>
<dbReference type="Gene3D" id="3.30.460.10">
    <property type="entry name" value="Beta Polymerase, domain 2"/>
    <property type="match status" value="1"/>
</dbReference>
<protein>
    <submittedName>
        <fullName evidence="2">Nucleotidyltransferase domain-containing protein</fullName>
    </submittedName>
</protein>
<evidence type="ECO:0000313" key="3">
    <source>
        <dbReference type="Proteomes" id="UP000198553"/>
    </source>
</evidence>
<evidence type="ECO:0000259" key="1">
    <source>
        <dbReference type="Pfam" id="PF01909"/>
    </source>
</evidence>
<dbReference type="Pfam" id="PF01909">
    <property type="entry name" value="NTP_transf_2"/>
    <property type="match status" value="1"/>
</dbReference>
<sequence>MGKLKSNPIETARKFVDSHFPSCQSAILAGSVVRGEETETSDLDVVIFDKNMSSSYRESVLFSKWPIEVFVHNLTSYKDFFQSDYERARPSMPRMVAEGIVLKDDGSLLSIKEEAKKLLEQGPKEWSQETINTKRYFITDLLDDFIGSSNRAEEIFIANELAALVSEFVLRTNRNWIGTSKWVFRSLSSYDEEFAVRFVAAFDDYYRTGEKVNIIKLVDEVLESHGGRLFSGFSLGKDDNDK</sequence>
<dbReference type="AlphaFoldDB" id="A0A1H8KV49"/>
<organism evidence="2 3">
    <name type="scientific">Mesobacillus persicus</name>
    <dbReference type="NCBI Taxonomy" id="930146"/>
    <lineage>
        <taxon>Bacteria</taxon>
        <taxon>Bacillati</taxon>
        <taxon>Bacillota</taxon>
        <taxon>Bacilli</taxon>
        <taxon>Bacillales</taxon>
        <taxon>Bacillaceae</taxon>
        <taxon>Mesobacillus</taxon>
    </lineage>
</organism>
<dbReference type="EMBL" id="FOBW01000033">
    <property type="protein sequence ID" value="SEN96787.1"/>
    <property type="molecule type" value="Genomic_DNA"/>
</dbReference>
<dbReference type="Proteomes" id="UP000198553">
    <property type="component" value="Unassembled WGS sequence"/>
</dbReference>
<keyword evidence="2" id="KW-0808">Transferase</keyword>
<dbReference type="GO" id="GO:0016779">
    <property type="term" value="F:nucleotidyltransferase activity"/>
    <property type="evidence" value="ECO:0007669"/>
    <property type="project" value="InterPro"/>
</dbReference>
<accession>A0A1H8KV49</accession>
<dbReference type="RefSeq" id="WP_090750601.1">
    <property type="nucleotide sequence ID" value="NZ_FOBW01000033.1"/>
</dbReference>
<dbReference type="STRING" id="930146.SAMN05192533_1333"/>
<evidence type="ECO:0000313" key="2">
    <source>
        <dbReference type="EMBL" id="SEN96787.1"/>
    </source>
</evidence>
<dbReference type="CDD" id="cd05403">
    <property type="entry name" value="NT_KNTase_like"/>
    <property type="match status" value="1"/>
</dbReference>
<feature type="domain" description="Polymerase nucleotidyl transferase" evidence="1">
    <location>
        <begin position="10"/>
        <end position="71"/>
    </location>
</feature>
<reference evidence="3" key="1">
    <citation type="submission" date="2016-10" db="EMBL/GenBank/DDBJ databases">
        <authorList>
            <person name="Varghese N."/>
            <person name="Submissions S."/>
        </authorList>
    </citation>
    <scope>NUCLEOTIDE SEQUENCE [LARGE SCALE GENOMIC DNA]</scope>
    <source>
        <strain evidence="3">B48,IBRC-M 10115,DSM 25386,CECT 8001</strain>
    </source>
</reference>
<keyword evidence="3" id="KW-1185">Reference proteome</keyword>
<dbReference type="OrthoDB" id="43980at2"/>
<dbReference type="InterPro" id="IPR043519">
    <property type="entry name" value="NT_sf"/>
</dbReference>
<proteinExistence type="predicted"/>
<name>A0A1H8KV49_9BACI</name>
<dbReference type="InterPro" id="IPR002934">
    <property type="entry name" value="Polymerase_NTP_transf_dom"/>
</dbReference>
<dbReference type="SUPFAM" id="SSF81301">
    <property type="entry name" value="Nucleotidyltransferase"/>
    <property type="match status" value="1"/>
</dbReference>